<feature type="compositionally biased region" description="Polar residues" evidence="1">
    <location>
        <begin position="645"/>
        <end position="674"/>
    </location>
</feature>
<sequence length="828" mass="92322">MPETAFLTPTKYGDHLTPCLRSAERRGPTYNHRHSNSQVRFSLPNVEDEDPTRDLEEEQLHTPIKQASKIVFPREDDGTLENDKAKHFVDLPHRVMIDVPNDIWEFHSKGRSREMLAGEEPLELKRPSARRSHQRTQSFQSIIADTIHAYKDSNRTVNATHMSPVRLPPDTSKSGTLFLRSDSPLNKYKVAVPLEISVPPYLSPDNRHKRRNSVIYDGDGYSAYLSEDEGDTEGSNGNESCSRDSSGVVEDISDISIPSASHSIVFEAGQDVDTFLGIDKDANVNLKSQVRNLMSPNRIGMSSSSHPGQHTPQAKSRQSSASKTNPDQNDSLKILATPSKTIEIPDLHQMVKSPGMLRSPNHAFFDDLGPELSYEMEDTYGGTRGVLNQSFEFPVIKDSKVAKPGGLTIYPEGNSEDFIKIPTATDSIDFEKRQSHLMNLASQTGNARKRHSHARSRSIRSMQDLDSIEPSRPLEIPERSPLRPSSISSHERSSSATNLSKLFLDGNEAVGSTPAVGRHQSIAKTLPEARSELDSLRHEVEYTQNKSPGHSVTPSVDSAQHFFENDYESRSFSSSSYNELTDDAQGLETGEPTSADDSIQIIKEVHYNSTAPLSTYNSFKIPLDASHFKKHEEPTSMNEKHGNVSLPSRQLSNNFSNSSYETESSQRSHQTSLTSYSAANDNEVVRAPTKASNNNPVVAWNQSYNSPFFTAQNRNTSAYQHLPLIGKPRPAAANLDDCQISREKIGGRFVDVVILDEQETPKKPSHRPRSFHEGARENCFEVMQMCDQTADRAKDVILSLVEKKVAATRSMEKSPNRPLPPSLLFRHR</sequence>
<feature type="compositionally biased region" description="Polar residues" evidence="1">
    <location>
        <begin position="233"/>
        <end position="245"/>
    </location>
</feature>
<accession>A0A1G4J9D1</accession>
<protein>
    <submittedName>
        <fullName evidence="2">LAMI_0D02784g1_1</fullName>
    </submittedName>
</protein>
<dbReference type="OrthoDB" id="4069593at2759"/>
<feature type="region of interest" description="Disordered" evidence="1">
    <location>
        <begin position="222"/>
        <end position="247"/>
    </location>
</feature>
<feature type="compositionally biased region" description="Basic residues" evidence="1">
    <location>
        <begin position="447"/>
        <end position="458"/>
    </location>
</feature>
<reference evidence="2 3" key="1">
    <citation type="submission" date="2016-03" db="EMBL/GenBank/DDBJ databases">
        <authorList>
            <person name="Devillers H."/>
        </authorList>
    </citation>
    <scope>NUCLEOTIDE SEQUENCE [LARGE SCALE GENOMIC DNA]</scope>
    <source>
        <strain evidence="2">CBS 11717</strain>
    </source>
</reference>
<feature type="compositionally biased region" description="Basic and acidic residues" evidence="1">
    <location>
        <begin position="632"/>
        <end position="642"/>
    </location>
</feature>
<name>A0A1G4J9D1_9SACH</name>
<feature type="region of interest" description="Disordered" evidence="1">
    <location>
        <begin position="632"/>
        <end position="674"/>
    </location>
</feature>
<feature type="region of interest" description="Disordered" evidence="1">
    <location>
        <begin position="441"/>
        <end position="494"/>
    </location>
</feature>
<feature type="compositionally biased region" description="Polar residues" evidence="1">
    <location>
        <begin position="296"/>
        <end position="331"/>
    </location>
</feature>
<evidence type="ECO:0000313" key="2">
    <source>
        <dbReference type="EMBL" id="SCU86592.1"/>
    </source>
</evidence>
<organism evidence="2 3">
    <name type="scientific">Lachancea mirantina</name>
    <dbReference type="NCBI Taxonomy" id="1230905"/>
    <lineage>
        <taxon>Eukaryota</taxon>
        <taxon>Fungi</taxon>
        <taxon>Dikarya</taxon>
        <taxon>Ascomycota</taxon>
        <taxon>Saccharomycotina</taxon>
        <taxon>Saccharomycetes</taxon>
        <taxon>Saccharomycetales</taxon>
        <taxon>Saccharomycetaceae</taxon>
        <taxon>Lachancea</taxon>
    </lineage>
</organism>
<feature type="region of interest" description="Disordered" evidence="1">
    <location>
        <begin position="807"/>
        <end position="828"/>
    </location>
</feature>
<dbReference type="Proteomes" id="UP000191024">
    <property type="component" value="Chromosome D"/>
</dbReference>
<gene>
    <name evidence="2" type="ORF">LAMI_0D02784G</name>
</gene>
<evidence type="ECO:0000256" key="1">
    <source>
        <dbReference type="SAM" id="MobiDB-lite"/>
    </source>
</evidence>
<evidence type="ECO:0000313" key="3">
    <source>
        <dbReference type="Proteomes" id="UP000191024"/>
    </source>
</evidence>
<dbReference type="AlphaFoldDB" id="A0A1G4J9D1"/>
<feature type="region of interest" description="Disordered" evidence="1">
    <location>
        <begin position="296"/>
        <end position="339"/>
    </location>
</feature>
<dbReference type="EMBL" id="LT598463">
    <property type="protein sequence ID" value="SCU86592.1"/>
    <property type="molecule type" value="Genomic_DNA"/>
</dbReference>
<keyword evidence="3" id="KW-1185">Reference proteome</keyword>
<proteinExistence type="predicted"/>
<feature type="region of interest" description="Disordered" evidence="1">
    <location>
        <begin position="573"/>
        <end position="594"/>
    </location>
</feature>